<keyword evidence="3" id="KW-0964">Secreted</keyword>
<keyword evidence="4 7" id="KW-0732">Signal</keyword>
<evidence type="ECO:0000313" key="13">
    <source>
        <dbReference type="Proteomes" id="UP000288943"/>
    </source>
</evidence>
<dbReference type="Gene3D" id="2.60.40.1280">
    <property type="match status" value="1"/>
</dbReference>
<evidence type="ECO:0000256" key="3">
    <source>
        <dbReference type="ARBA" id="ARBA00022525"/>
    </source>
</evidence>
<dbReference type="PRINTS" id="PR01217">
    <property type="entry name" value="PRICHEXTENSN"/>
</dbReference>
<dbReference type="Proteomes" id="UP000288943">
    <property type="component" value="Chromosome"/>
</dbReference>
<dbReference type="InterPro" id="IPR053361">
    <property type="entry name" value="Vulval_dev_neg_regulator"/>
</dbReference>
<feature type="compositionally biased region" description="Pro residues" evidence="6">
    <location>
        <begin position="1071"/>
        <end position="1133"/>
    </location>
</feature>
<feature type="domain" description="Collagen binding" evidence="8">
    <location>
        <begin position="739"/>
        <end position="864"/>
    </location>
</feature>
<dbReference type="EMBL" id="JAMDMJ010000015">
    <property type="protein sequence ID" value="MCY9596971.1"/>
    <property type="molecule type" value="Genomic_DNA"/>
</dbReference>
<feature type="domain" description="Collagen binding" evidence="8">
    <location>
        <begin position="325"/>
        <end position="439"/>
    </location>
</feature>
<name>A0A410WZ68_9BACL</name>
<dbReference type="NCBIfam" id="TIGR01167">
    <property type="entry name" value="LPXTG_anchor"/>
    <property type="match status" value="1"/>
</dbReference>
<feature type="domain" description="SDR-like Ig" evidence="10">
    <location>
        <begin position="59"/>
        <end position="154"/>
    </location>
</feature>
<dbReference type="OrthoDB" id="2056845at2"/>
<feature type="compositionally biased region" description="Pro residues" evidence="6">
    <location>
        <begin position="984"/>
        <end position="1058"/>
    </location>
</feature>
<dbReference type="InterPro" id="IPR041033">
    <property type="entry name" value="SpaA_PFL_dom_1"/>
</dbReference>
<dbReference type="InterPro" id="IPR041171">
    <property type="entry name" value="SDR_Ig"/>
</dbReference>
<evidence type="ECO:0000256" key="7">
    <source>
        <dbReference type="SAM" id="SignalP"/>
    </source>
</evidence>
<dbReference type="InterPro" id="IPR008966">
    <property type="entry name" value="Adhesion_dom_sf"/>
</dbReference>
<evidence type="ECO:0000256" key="6">
    <source>
        <dbReference type="SAM" id="MobiDB-lite"/>
    </source>
</evidence>
<dbReference type="PANTHER" id="PTHR48233:SF5">
    <property type="entry name" value="BRINKER"/>
    <property type="match status" value="1"/>
</dbReference>
<dbReference type="Pfam" id="PF17963">
    <property type="entry name" value="Big_9"/>
    <property type="match status" value="1"/>
</dbReference>
<evidence type="ECO:0000256" key="5">
    <source>
        <dbReference type="ARBA" id="ARBA00023088"/>
    </source>
</evidence>
<protein>
    <submittedName>
        <fullName evidence="12">Cell wall protein</fullName>
    </submittedName>
    <submittedName>
        <fullName evidence="11">SpaA isopeptide-forming pilin-related protein</fullName>
    </submittedName>
</protein>
<gene>
    <name evidence="11" type="ORF">M5X16_14435</name>
    <name evidence="12" type="ORF">PC41400_19495</name>
</gene>
<dbReference type="InterPro" id="IPR011252">
    <property type="entry name" value="Fibrogen-bd_dom1"/>
</dbReference>
<dbReference type="GO" id="GO:0007155">
    <property type="term" value="P:cell adhesion"/>
    <property type="evidence" value="ECO:0007669"/>
    <property type="project" value="InterPro"/>
</dbReference>
<dbReference type="GeneID" id="95376983"/>
<dbReference type="RefSeq" id="WP_042227056.1">
    <property type="nucleotide sequence ID" value="NZ_CP026520.1"/>
</dbReference>
<keyword evidence="2" id="KW-0134">Cell wall</keyword>
<feature type="region of interest" description="Disordered" evidence="6">
    <location>
        <begin position="980"/>
        <end position="1165"/>
    </location>
</feature>
<sequence>MLKQKISAALVALLVFVQVFNGFGQWSAANAASITGSILDSVTLDVYDKSGNVVTNDVYEQGSKVQVDYHWSLPDGHGYKDGDTFKFTLPAEFLLFNNISGPLLIESDDVGSFTVNKDTRQVVMTFNSYIETHDDVRGILTLKTQFDKQTITGSTLQKIKFPIKGGEQIISLQFKPNVASTIGKSGVPQGYNAKNIDWTVDVNKELKSVENAVMTDPLPAGLSVPVTAAVYALDVNLDGTVVQGALVDPGKYTLDTSGGTVKVSFADSPITTAYRIQFTTPLTDNAPAAFNNTATFKGSNQNAVSAGASVTVQRGSALSKSSVSYDAATQTIDWAIQYNYNERAISQTNAVLTDLFDDVHELVANSVKVYPVTLDNAGNESVGSEISAGDYTVTSASAAGKNGFKLQFNQPVTGAYKITYQTKTADRVIADGTVNNKVTSGSGDSATGTRTVKQVVLVKTMDAANYQDKTASWTLTVNGDKQPMSEVVITDAFPNKGMKIVPGTFKVKQGSTVLNSPADYTLDGTVTEDSGFKLTFAGPLSETVTISYKTEYNFDWITPPGSTKNFVNNADITWKDSTSAAQTKSVSAVFTPRNEAKNNGFKNGSYNASAKQLSWTIGVNYNGKPLNSPSVEDLLESKQTLVPGSLALYKMTIAANGNPSLGTIIDSSEYSYSVDNANKLVVTLLNPSSTPFYITFKTSLDGELIESTVNNTAELFDAASPVSEKLTAKVTIPKGGEYVNKTGSQNGDKINWTININRGQSTIADAKIVDTPTENQLLLPESFRLYTTNVAANGDVVKSTEAVKGTDYNLVILTDDDGKQTFELDFLHEITAPYVLDYQSLIVANDQDTVSNKVSFSGNNVSVVSKETTNSIVVGVSSGSGTGSGIRGSLTVKKADAADSSHLLQGAVFELYRKSGNTRSLIDSGTTDSTGTLVFKKLLAGDYIIKEKAAPSGYVLDNTDRPVTINSTAGFTLNVTNAKVSVPTPTPTPTPPVTPTPTPPVTPTPTPPVTPTPTPPVTPTPTPTPPVTPTPTPSVTPTPTPPVTPTPTPPVTPTPTPSSSPSDNSSSETPTPTPTPSVTPTPTPSVTPTPTPSETPTPIPSVAPTPTPSESPTPTPSETPTPTPSETPTPEPTSSPATGKVTTDKDTPIGGKVDVPEGQKPLIDKQPEHGKVTIDENGRWTYTPNPGYTGKDRFTVAAKDSQGNETILALLDVTVQTKPVPGQGNPPAAVLPQTGETGRWSVQAAGIALIVLGILWRRKLAVKK</sequence>
<proteinExistence type="predicted"/>
<evidence type="ECO:0000256" key="4">
    <source>
        <dbReference type="ARBA" id="ARBA00022729"/>
    </source>
</evidence>
<comment type="subcellular location">
    <subcellularLocation>
        <location evidence="1">Secreted</location>
        <location evidence="1">Cell wall</location>
        <topology evidence="1">Peptidoglycan-anchor</topology>
    </subcellularLocation>
</comment>
<dbReference type="Proteomes" id="UP001527202">
    <property type="component" value="Unassembled WGS sequence"/>
</dbReference>
<feature type="domain" description="SpaA-like prealbumin fold" evidence="9">
    <location>
        <begin position="888"/>
        <end position="978"/>
    </location>
</feature>
<reference evidence="12 13" key="1">
    <citation type="submission" date="2018-01" db="EMBL/GenBank/DDBJ databases">
        <title>The whole genome sequencing and assembly of Paenibacillus chitinolyticus KCCM 41400 strain.</title>
        <authorList>
            <person name="Kim J.-Y."/>
            <person name="Park M.-K."/>
            <person name="Lee Y.-J."/>
            <person name="Yi H."/>
            <person name="Bahn Y.-S."/>
            <person name="Kim J.F."/>
            <person name="Lee D.-W."/>
        </authorList>
    </citation>
    <scope>NUCLEOTIDE SEQUENCE [LARGE SCALE GENOMIC DNA]</scope>
    <source>
        <strain evidence="12 13">KCCM 41400</strain>
    </source>
</reference>
<dbReference type="Gene3D" id="2.60.40.3440">
    <property type="match status" value="1"/>
</dbReference>
<evidence type="ECO:0000313" key="11">
    <source>
        <dbReference type="EMBL" id="MCY9596971.1"/>
    </source>
</evidence>
<dbReference type="AlphaFoldDB" id="A0A410WZ68"/>
<evidence type="ECO:0000313" key="14">
    <source>
        <dbReference type="Proteomes" id="UP001527202"/>
    </source>
</evidence>
<evidence type="ECO:0000313" key="12">
    <source>
        <dbReference type="EMBL" id="QAV19728.1"/>
    </source>
</evidence>
<evidence type="ECO:0000256" key="1">
    <source>
        <dbReference type="ARBA" id="ARBA00004168"/>
    </source>
</evidence>
<dbReference type="Gene3D" id="2.60.40.740">
    <property type="match status" value="5"/>
</dbReference>
<feature type="domain" description="Collagen binding" evidence="8">
    <location>
        <begin position="598"/>
        <end position="716"/>
    </location>
</feature>
<keyword evidence="5" id="KW-0572">Peptidoglycan-anchor</keyword>
<feature type="chain" id="PRO_5038503176" evidence="7">
    <location>
        <begin position="29"/>
        <end position="1264"/>
    </location>
</feature>
<feature type="domain" description="Collagen binding" evidence="8">
    <location>
        <begin position="181"/>
        <end position="304"/>
    </location>
</feature>
<dbReference type="Pfam" id="PF17961">
    <property type="entry name" value="Big_8"/>
    <property type="match status" value="1"/>
</dbReference>
<accession>A0A410WZ68</accession>
<dbReference type="InterPro" id="IPR008456">
    <property type="entry name" value="Collagen-bd_dom"/>
</dbReference>
<dbReference type="KEGG" id="pchi:PC41400_19495"/>
<reference evidence="11 14" key="2">
    <citation type="submission" date="2022-05" db="EMBL/GenBank/DDBJ databases">
        <title>Genome Sequencing of Bee-Associated Microbes.</title>
        <authorList>
            <person name="Dunlap C."/>
        </authorList>
    </citation>
    <scope>NUCLEOTIDE SEQUENCE [LARGE SCALE GENOMIC DNA]</scope>
    <source>
        <strain evidence="11 14">NRRL B-23120</strain>
    </source>
</reference>
<dbReference type="Pfam" id="PF05737">
    <property type="entry name" value="Collagen_bind"/>
    <property type="match status" value="5"/>
</dbReference>
<evidence type="ECO:0000259" key="9">
    <source>
        <dbReference type="Pfam" id="PF17802"/>
    </source>
</evidence>
<dbReference type="EMBL" id="CP026520">
    <property type="protein sequence ID" value="QAV19728.1"/>
    <property type="molecule type" value="Genomic_DNA"/>
</dbReference>
<feature type="compositionally biased region" description="Low complexity" evidence="6">
    <location>
        <begin position="1059"/>
        <end position="1070"/>
    </location>
</feature>
<dbReference type="GO" id="GO:0005518">
    <property type="term" value="F:collagen binding"/>
    <property type="evidence" value="ECO:0007669"/>
    <property type="project" value="InterPro"/>
</dbReference>
<organism evidence="12 13">
    <name type="scientific">Paenibacillus chitinolyticus</name>
    <dbReference type="NCBI Taxonomy" id="79263"/>
    <lineage>
        <taxon>Bacteria</taxon>
        <taxon>Bacillati</taxon>
        <taxon>Bacillota</taxon>
        <taxon>Bacilli</taxon>
        <taxon>Bacillales</taxon>
        <taxon>Paenibacillaceae</taxon>
        <taxon>Paenibacillus</taxon>
    </lineage>
</organism>
<keyword evidence="14" id="KW-1185">Reference proteome</keyword>
<dbReference type="InterPro" id="IPR013783">
    <property type="entry name" value="Ig-like_fold"/>
</dbReference>
<evidence type="ECO:0000259" key="8">
    <source>
        <dbReference type="Pfam" id="PF05737"/>
    </source>
</evidence>
<dbReference type="PANTHER" id="PTHR48233">
    <property type="entry name" value="MUCIN 4B, ISOFORM B-RELATED"/>
    <property type="match status" value="1"/>
</dbReference>
<evidence type="ECO:0000259" key="10">
    <source>
        <dbReference type="Pfam" id="PF17961"/>
    </source>
</evidence>
<dbReference type="Pfam" id="PF17802">
    <property type="entry name" value="SpaA"/>
    <property type="match status" value="1"/>
</dbReference>
<dbReference type="SUPFAM" id="SSF49478">
    <property type="entry name" value="Cna protein B-type domain"/>
    <property type="match status" value="1"/>
</dbReference>
<feature type="domain" description="Collagen binding" evidence="8">
    <location>
        <begin position="470"/>
        <end position="573"/>
    </location>
</feature>
<feature type="compositionally biased region" description="Basic and acidic residues" evidence="6">
    <location>
        <begin position="1154"/>
        <end position="1165"/>
    </location>
</feature>
<feature type="signal peptide" evidence="7">
    <location>
        <begin position="1"/>
        <end position="28"/>
    </location>
</feature>
<evidence type="ECO:0000256" key="2">
    <source>
        <dbReference type="ARBA" id="ARBA00022512"/>
    </source>
</evidence>
<dbReference type="SUPFAM" id="SSF49401">
    <property type="entry name" value="Bacterial adhesins"/>
    <property type="match status" value="6"/>
</dbReference>
<dbReference type="Gene3D" id="2.60.40.10">
    <property type="entry name" value="Immunoglobulins"/>
    <property type="match status" value="1"/>
</dbReference>